<feature type="domain" description="TauD/TfdA-like" evidence="3">
    <location>
        <begin position="263"/>
        <end position="339"/>
    </location>
</feature>
<proteinExistence type="predicted"/>
<dbReference type="Proteomes" id="UP001140560">
    <property type="component" value="Unassembled WGS sequence"/>
</dbReference>
<reference evidence="4" key="1">
    <citation type="submission" date="2022-10" db="EMBL/GenBank/DDBJ databases">
        <title>Tapping the CABI collections for fungal endophytes: first genome assemblies for Collariella, Neodidymelliopsis, Ascochyta clinopodiicola, Didymella pomorum, Didymosphaeria variabile, Neocosmospora piperis and Neocucurbitaria cava.</title>
        <authorList>
            <person name="Hill R."/>
        </authorList>
    </citation>
    <scope>NUCLEOTIDE SEQUENCE</scope>
    <source>
        <strain evidence="4">IMI 356814</strain>
    </source>
</reference>
<dbReference type="GO" id="GO:0016491">
    <property type="term" value="F:oxidoreductase activity"/>
    <property type="evidence" value="ECO:0007669"/>
    <property type="project" value="UniProtKB-KW"/>
</dbReference>
<dbReference type="InterPro" id="IPR003819">
    <property type="entry name" value="TauD/TfdA-like"/>
</dbReference>
<dbReference type="Pfam" id="PF02668">
    <property type="entry name" value="TauD"/>
    <property type="match status" value="1"/>
</dbReference>
<sequence>MAPETLTLSPSSPGPAAEFSGLRNLYTATEPAKQVIRSNKPTETREPVVRPSIKFEPDRADYEARSKRILQNWSPDATLPDGYPGQISGQRVWDGKTVGGVEAFALHLKPEEIEEIEDALKQFKDLPGPNGPDQMARELFPLPTLGPKLEAISKDLHSGRGLTILRGLKPTKYTAKDNVLLFTGLASYIGEQRGCQDRYGNMLSQCEHRYPIKNIKLTDTIQAHLVDMGFKFGKDKPPVVWNARPILFPETNHGPFFCFSRQKITGSEHYPLSTTLPAMSEEQAEALDMVHYVAEEHGIAMTLDPGDVLLYNNLAVLHGRNAFTDVETGDHRRHIMRLWVRNEEQAWETPAKLAREWHLVYGESERRAKAQWKINPEDVEKDRVIGHKMTCS</sequence>
<dbReference type="EMBL" id="JAPEUY010000013">
    <property type="protein sequence ID" value="KAJ4367026.1"/>
    <property type="molecule type" value="Genomic_DNA"/>
</dbReference>
<gene>
    <name evidence="4" type="ORF">N0V83_007556</name>
</gene>
<keyword evidence="5" id="KW-1185">Reference proteome</keyword>
<dbReference type="SUPFAM" id="SSF51197">
    <property type="entry name" value="Clavaminate synthase-like"/>
    <property type="match status" value="1"/>
</dbReference>
<feature type="compositionally biased region" description="Basic and acidic residues" evidence="2">
    <location>
        <begin position="40"/>
        <end position="49"/>
    </location>
</feature>
<accession>A0A9W9CKB6</accession>
<evidence type="ECO:0000256" key="1">
    <source>
        <dbReference type="ARBA" id="ARBA00023002"/>
    </source>
</evidence>
<dbReference type="Gene3D" id="3.60.130.10">
    <property type="entry name" value="Clavaminate synthase-like"/>
    <property type="match status" value="1"/>
</dbReference>
<keyword evidence="1" id="KW-0560">Oxidoreductase</keyword>
<feature type="region of interest" description="Disordered" evidence="2">
    <location>
        <begin position="30"/>
        <end position="49"/>
    </location>
</feature>
<evidence type="ECO:0000313" key="4">
    <source>
        <dbReference type="EMBL" id="KAJ4367026.1"/>
    </source>
</evidence>
<name>A0A9W9CKB6_9PLEO</name>
<dbReference type="InterPro" id="IPR042098">
    <property type="entry name" value="TauD-like_sf"/>
</dbReference>
<organism evidence="4 5">
    <name type="scientific">Neocucurbitaria cava</name>
    <dbReference type="NCBI Taxonomy" id="798079"/>
    <lineage>
        <taxon>Eukaryota</taxon>
        <taxon>Fungi</taxon>
        <taxon>Dikarya</taxon>
        <taxon>Ascomycota</taxon>
        <taxon>Pezizomycotina</taxon>
        <taxon>Dothideomycetes</taxon>
        <taxon>Pleosporomycetidae</taxon>
        <taxon>Pleosporales</taxon>
        <taxon>Pleosporineae</taxon>
        <taxon>Cucurbitariaceae</taxon>
        <taxon>Neocucurbitaria</taxon>
    </lineage>
</organism>
<dbReference type="OrthoDB" id="272271at2759"/>
<evidence type="ECO:0000313" key="5">
    <source>
        <dbReference type="Proteomes" id="UP001140560"/>
    </source>
</evidence>
<protein>
    <recommendedName>
        <fullName evidence="3">TauD/TfdA-like domain-containing protein</fullName>
    </recommendedName>
</protein>
<evidence type="ECO:0000259" key="3">
    <source>
        <dbReference type="Pfam" id="PF02668"/>
    </source>
</evidence>
<comment type="caution">
    <text evidence="4">The sequence shown here is derived from an EMBL/GenBank/DDBJ whole genome shotgun (WGS) entry which is preliminary data.</text>
</comment>
<dbReference type="AlphaFoldDB" id="A0A9W9CKB6"/>
<evidence type="ECO:0000256" key="2">
    <source>
        <dbReference type="SAM" id="MobiDB-lite"/>
    </source>
</evidence>